<evidence type="ECO:0000256" key="4">
    <source>
        <dbReference type="ARBA" id="ARBA00022737"/>
    </source>
</evidence>
<evidence type="ECO:0000259" key="7">
    <source>
        <dbReference type="PROSITE" id="PS51186"/>
    </source>
</evidence>
<dbReference type="InterPro" id="IPR027417">
    <property type="entry name" value="P-loop_NTPase"/>
</dbReference>
<dbReference type="PROSITE" id="PS51450">
    <property type="entry name" value="LRR"/>
    <property type="match status" value="2"/>
</dbReference>
<dbReference type="InterPro" id="IPR016181">
    <property type="entry name" value="Acyl_CoA_acyltransferase"/>
</dbReference>
<dbReference type="SUPFAM" id="SSF52540">
    <property type="entry name" value="P-loop containing nucleoside triphosphate hydrolases"/>
    <property type="match status" value="1"/>
</dbReference>
<dbReference type="KEGG" id="ccal:108630659"/>
<keyword evidence="5" id="KW-0012">Acyltransferase</keyword>
<dbReference type="InterPro" id="IPR001611">
    <property type="entry name" value="Leu-rich_rpt"/>
</dbReference>
<dbReference type="GeneID" id="108630659"/>
<evidence type="ECO:0000259" key="6">
    <source>
        <dbReference type="PROSITE" id="PS50052"/>
    </source>
</evidence>
<protein>
    <submittedName>
        <fullName evidence="9">Uncharacterized protein LOC108630659</fullName>
    </submittedName>
</protein>
<dbReference type="InterPro" id="IPR000182">
    <property type="entry name" value="GNAT_dom"/>
</dbReference>
<evidence type="ECO:0000313" key="8">
    <source>
        <dbReference type="Proteomes" id="UP000694925"/>
    </source>
</evidence>
<keyword evidence="2" id="KW-0433">Leucine-rich repeat</keyword>
<keyword evidence="4" id="KW-0677">Repeat</keyword>
<dbReference type="InterPro" id="IPR025875">
    <property type="entry name" value="Leu-rich_rpt_4"/>
</dbReference>
<keyword evidence="3" id="KW-0808">Transferase</keyword>
<dbReference type="InterPro" id="IPR008144">
    <property type="entry name" value="Guanylate_kin-like_dom"/>
</dbReference>
<dbReference type="Pfam" id="PF00583">
    <property type="entry name" value="Acetyltransf_1"/>
    <property type="match status" value="1"/>
</dbReference>
<dbReference type="RefSeq" id="XP_017889561.2">
    <property type="nucleotide sequence ID" value="XM_018034072.2"/>
</dbReference>
<dbReference type="InterPro" id="IPR008145">
    <property type="entry name" value="GK/Ca_channel_bsu"/>
</dbReference>
<name>A0AAJ7JCS8_9HYME</name>
<feature type="domain" description="N-acetyltransferase" evidence="7">
    <location>
        <begin position="20"/>
        <end position="170"/>
    </location>
</feature>
<dbReference type="CDD" id="cd04301">
    <property type="entry name" value="NAT_SF"/>
    <property type="match status" value="1"/>
</dbReference>
<feature type="domain" description="Guanylate kinase-like" evidence="6">
    <location>
        <begin position="633"/>
        <end position="824"/>
    </location>
</feature>
<evidence type="ECO:0000256" key="2">
    <source>
        <dbReference type="ARBA" id="ARBA00022614"/>
    </source>
</evidence>
<dbReference type="Proteomes" id="UP000694925">
    <property type="component" value="Unplaced"/>
</dbReference>
<gene>
    <name evidence="9" type="primary">LOC108630659</name>
</gene>
<proteinExistence type="inferred from homology"/>
<evidence type="ECO:0000256" key="3">
    <source>
        <dbReference type="ARBA" id="ARBA00022679"/>
    </source>
</evidence>
<dbReference type="FunFam" id="3.40.630.30:FF:000064">
    <property type="entry name" value="GNAT family acetyltransferase"/>
    <property type="match status" value="1"/>
</dbReference>
<evidence type="ECO:0000256" key="1">
    <source>
        <dbReference type="ARBA" id="ARBA00008694"/>
    </source>
</evidence>
<dbReference type="Pfam" id="PF12799">
    <property type="entry name" value="LRR_4"/>
    <property type="match status" value="1"/>
</dbReference>
<dbReference type="PANTHER" id="PTHR10545:SF29">
    <property type="entry name" value="GH14572P-RELATED"/>
    <property type="match status" value="1"/>
</dbReference>
<dbReference type="SUPFAM" id="SSF52058">
    <property type="entry name" value="L domain-like"/>
    <property type="match status" value="1"/>
</dbReference>
<dbReference type="PANTHER" id="PTHR10545">
    <property type="entry name" value="DIAMINE N-ACETYLTRANSFERASE"/>
    <property type="match status" value="1"/>
</dbReference>
<accession>A0AAJ7JCS8</accession>
<evidence type="ECO:0000256" key="5">
    <source>
        <dbReference type="ARBA" id="ARBA00023315"/>
    </source>
</evidence>
<dbReference type="PROSITE" id="PS51186">
    <property type="entry name" value="GNAT"/>
    <property type="match status" value="1"/>
</dbReference>
<dbReference type="Gene3D" id="3.80.10.10">
    <property type="entry name" value="Ribonuclease Inhibitor"/>
    <property type="match status" value="2"/>
</dbReference>
<dbReference type="InterPro" id="IPR051016">
    <property type="entry name" value="Diverse_Substrate_AcTransf"/>
</dbReference>
<comment type="similarity">
    <text evidence="1">Belongs to the acetyltransferase family.</text>
</comment>
<dbReference type="Gene3D" id="3.40.630.30">
    <property type="match status" value="1"/>
</dbReference>
<dbReference type="AlphaFoldDB" id="A0AAJ7JCS8"/>
<dbReference type="InterPro" id="IPR032675">
    <property type="entry name" value="LRR_dom_sf"/>
</dbReference>
<reference evidence="9" key="1">
    <citation type="submission" date="2025-08" db="UniProtKB">
        <authorList>
            <consortium name="RefSeq"/>
        </authorList>
    </citation>
    <scope>IDENTIFICATION</scope>
    <source>
        <tissue evidence="9">Whole body</tissue>
    </source>
</reference>
<dbReference type="GO" id="GO:0008080">
    <property type="term" value="F:N-acetyltransferase activity"/>
    <property type="evidence" value="ECO:0007669"/>
    <property type="project" value="UniProtKB-ARBA"/>
</dbReference>
<sequence length="1056" mass="121600">MAKQTRRAQKLQEMDEVIMVIIRKAKREDCKAIRSLIQELADFERMPDGPKINSEVLEKDGFDTDHPLFICYVAEIDRNVVGYAISYYTYSTWGGKAMYLEDLYVTPNNRREHVGSKLLRAVAKEAVDNSCCRLDFSVLKWNPARDFYKSKGAIDITEEEEWHHYRFTNEALKILATDSSYLFSSRETLLARNMIGKISVPEEHTLHKDDVKLIDDDDSDLLSHSQMSWDDIGDRYVPYEVLSNESVSTTPESSTTSDLSFTLLDQVPFSADQKVIQCATGSNWNSFILDIDLWEDDKAPVVKLRELCDVTFDDLEFCGFLTDRLIGVSKSYLTKSPENGLYVLSKCVMRDMSLSHIVMLRYHRYLQYIDLAYNHISTLLPLKGIPYLMFLNASHNRINIILDFSPPWYLTYVNLSFNYISKMRDISEFWSIVHLDLSHNAIEIISGLQNLKYLKYLNLSYNLIERIENLDKLNIQELNLEGNCILTYKSAMPGYGISSLSDLRKIYLGYNKLTTLEFLKDAYSLRVIDLKFNKVDDLLELQNCKGLIQEMDLRGNGCTRWPNYKAVILFSIPSIQRIDGVEVTSAEKIAAVTSFASPVNLAAARTVTKLTLLEQLSTPKIDLHVTPYDEGSPPLIILTGPSAVQKLSLALHIVRTLLKKVVYCRWYTTKKGESNESESQSYIFVDREKFNDMSRRGEFLAIQEELGHSYGFHCSEIALLKLEKKIGITQTDLHATIQLTMRYSNSKPVLVLTKSEEVHSEWIQEKFDIQMYTKYSKENIASKETAVTESDLKFIKGIVNDTVQNLKLPNKIRIADVDLVANIYDSNSYVDEDIFRDRSVLHKKNVGHIKFQEEIDSVEDNRICSQVILDEYSNIVIEDAEVKRKRHQAKLLQRRNTLILGGITSPTDQSDSGSSDEVFVERKPLEIKKPEHMKNYYTELILKSRKIYLDQHMNNPGFFSLVVLTDEYIRAYNKLINFIFNVYTNFCEEKPKFLSELNHFSEVAIPAMIEPIVNEIKQSLSSSVLQRRTLLRNYGVTSWKDLMPSQVEETMIDHIN</sequence>
<dbReference type="PROSITE" id="PS50052">
    <property type="entry name" value="GUANYLATE_KINASE_2"/>
    <property type="match status" value="1"/>
</dbReference>
<dbReference type="Gene3D" id="3.40.50.300">
    <property type="entry name" value="P-loop containing nucleotide triphosphate hydrolases"/>
    <property type="match status" value="1"/>
</dbReference>
<evidence type="ECO:0000313" key="9">
    <source>
        <dbReference type="RefSeq" id="XP_017889561.2"/>
    </source>
</evidence>
<dbReference type="SUPFAM" id="SSF55729">
    <property type="entry name" value="Acyl-CoA N-acyltransferases (Nat)"/>
    <property type="match status" value="1"/>
</dbReference>
<keyword evidence="8" id="KW-1185">Reference proteome</keyword>
<organism evidence="8 9">
    <name type="scientific">Ceratina calcarata</name>
    <dbReference type="NCBI Taxonomy" id="156304"/>
    <lineage>
        <taxon>Eukaryota</taxon>
        <taxon>Metazoa</taxon>
        <taxon>Ecdysozoa</taxon>
        <taxon>Arthropoda</taxon>
        <taxon>Hexapoda</taxon>
        <taxon>Insecta</taxon>
        <taxon>Pterygota</taxon>
        <taxon>Neoptera</taxon>
        <taxon>Endopterygota</taxon>
        <taxon>Hymenoptera</taxon>
        <taxon>Apocrita</taxon>
        <taxon>Aculeata</taxon>
        <taxon>Apoidea</taxon>
        <taxon>Anthophila</taxon>
        <taxon>Apidae</taxon>
        <taxon>Ceratina</taxon>
        <taxon>Zadontomerus</taxon>
    </lineage>
</organism>
<dbReference type="Pfam" id="PF00625">
    <property type="entry name" value="Guanylate_kin"/>
    <property type="match status" value="1"/>
</dbReference>
<dbReference type="SMART" id="SM00365">
    <property type="entry name" value="LRR_SD22"/>
    <property type="match status" value="3"/>
</dbReference>